<evidence type="ECO:0000256" key="14">
    <source>
        <dbReference type="ARBA" id="ARBA00022909"/>
    </source>
</evidence>
<keyword evidence="13" id="KW-0460">Magnesium</keyword>
<evidence type="ECO:0000256" key="17">
    <source>
        <dbReference type="ARBA" id="ARBA00032510"/>
    </source>
</evidence>
<keyword evidence="14" id="KW-0289">Folate biosynthesis</keyword>
<comment type="catalytic activity">
    <reaction evidence="20">
        <text>(6R)-5,10-methylenetetrahydrofolyl-(gamma-L-Glu)(n) + L-glutamate + ATP = (6R)-5,10-methylenetetrahydrofolyl-(gamma-L-Glu)(n+1) + ADP + phosphate + H(+)</text>
        <dbReference type="Rhea" id="RHEA:51912"/>
        <dbReference type="Rhea" id="RHEA-COMP:13257"/>
        <dbReference type="Rhea" id="RHEA-COMP:13258"/>
        <dbReference type="ChEBI" id="CHEBI:15378"/>
        <dbReference type="ChEBI" id="CHEBI:29985"/>
        <dbReference type="ChEBI" id="CHEBI:30616"/>
        <dbReference type="ChEBI" id="CHEBI:43474"/>
        <dbReference type="ChEBI" id="CHEBI:136572"/>
        <dbReference type="ChEBI" id="CHEBI:456216"/>
        <dbReference type="EC" id="6.3.2.17"/>
    </reaction>
</comment>
<name>A0A6V8NAR9_9BACT</name>
<comment type="function">
    <text evidence="2">Functions in two distinct reactions of the de novo folate biosynthetic pathway. Catalyzes the addition of a glutamate residue to dihydropteroate (7,8-dihydropteroate or H2Pte) to form dihydrofolate (7,8-dihydrofolate monoglutamate or H2Pte-Glu). Also catalyzes successive additions of L-glutamate to tetrahydrofolate or 10-formyltetrahydrofolate or 5,10-methylenetetrahydrofolate, leading to folylpolyglutamate derivatives.</text>
</comment>
<dbReference type="InterPro" id="IPR036615">
    <property type="entry name" value="Mur_ligase_C_dom_sf"/>
</dbReference>
<evidence type="ECO:0000256" key="22">
    <source>
        <dbReference type="PIRNR" id="PIRNR001563"/>
    </source>
</evidence>
<comment type="caution">
    <text evidence="25">The sequence shown here is derived from an EMBL/GenBank/DDBJ whole genome shotgun (WGS) entry which is preliminary data.</text>
</comment>
<dbReference type="Gene3D" id="3.40.1190.10">
    <property type="entry name" value="Mur-like, catalytic domain"/>
    <property type="match status" value="1"/>
</dbReference>
<dbReference type="InterPro" id="IPR013221">
    <property type="entry name" value="Mur_ligase_cen"/>
</dbReference>
<dbReference type="RefSeq" id="WP_183360831.1">
    <property type="nucleotide sequence ID" value="NZ_BLXZ01000003.1"/>
</dbReference>
<dbReference type="FunFam" id="3.40.1190.10:FF:000011">
    <property type="entry name" value="Folylpolyglutamate synthase/dihydrofolate synthase"/>
    <property type="match status" value="1"/>
</dbReference>
<dbReference type="NCBIfam" id="TIGR01499">
    <property type="entry name" value="folC"/>
    <property type="match status" value="1"/>
</dbReference>
<dbReference type="InterPro" id="IPR036565">
    <property type="entry name" value="Mur-like_cat_sf"/>
</dbReference>
<gene>
    <name evidence="25" type="primary">folC</name>
    <name evidence="25" type="ORF">GMLC_18980</name>
</gene>
<dbReference type="GO" id="GO:0005524">
    <property type="term" value="F:ATP binding"/>
    <property type="evidence" value="ECO:0007669"/>
    <property type="project" value="UniProtKB-KW"/>
</dbReference>
<evidence type="ECO:0000259" key="23">
    <source>
        <dbReference type="Pfam" id="PF02875"/>
    </source>
</evidence>
<feature type="domain" description="Mur ligase C-terminal" evidence="23">
    <location>
        <begin position="285"/>
        <end position="403"/>
    </location>
</feature>
<evidence type="ECO:0000259" key="24">
    <source>
        <dbReference type="Pfam" id="PF08245"/>
    </source>
</evidence>
<evidence type="ECO:0000256" key="18">
    <source>
        <dbReference type="ARBA" id="ARBA00047493"/>
    </source>
</evidence>
<evidence type="ECO:0000256" key="19">
    <source>
        <dbReference type="ARBA" id="ARBA00047808"/>
    </source>
</evidence>
<evidence type="ECO:0000313" key="25">
    <source>
        <dbReference type="EMBL" id="GFO68319.1"/>
    </source>
</evidence>
<dbReference type="InterPro" id="IPR001645">
    <property type="entry name" value="Folylpolyglutamate_synth"/>
</dbReference>
<sequence length="424" mass="44307">MTYAETLTHIFALGRFGIKPGLERISLLLEALGNPQHAFAALHVVGTNGKGSTASQLSTLVSAGGYRAGLFTSPHLISFTERIRVDGVEIAEEDVVSLAERVLAAAPPETTFFEIVTALAALHFAEAGVELAVFEAGMGGRLDATNAFDGLLTIVTPISLDHTDYLGPTCAEIAREKVGICKPGRPIVCAQQPPEAARVIEAQATLLGAPLYRLGEQFDASWQGETLSYRGLGTNLDGLRPGLFGAYQQGNIACALAAVEVLAQAGFPVAPELYPAAVGEARWPGRLELFAGPPRLILDGAHNPAGARALAEALAGIAHERLFLVIGVMGDKELSGILGPLVPLAERVFTVAPDLERALSAEALAACCATFGVPVESAGSVRRGIELARGAAGPEDLVLVCGSLFTVGEARGILLSRDFQLFRG</sequence>
<dbReference type="InterPro" id="IPR004101">
    <property type="entry name" value="Mur_ligase_C"/>
</dbReference>
<evidence type="ECO:0000313" key="26">
    <source>
        <dbReference type="Proteomes" id="UP000587586"/>
    </source>
</evidence>
<evidence type="ECO:0000256" key="7">
    <source>
        <dbReference type="ARBA" id="ARBA00013025"/>
    </source>
</evidence>
<dbReference type="UniPathway" id="UPA00077">
    <property type="reaction ID" value="UER00157"/>
</dbReference>
<comment type="catalytic activity">
    <reaction evidence="21">
        <text>7,8-dihydropteroate + L-glutamate + ATP = 7,8-dihydrofolate + ADP + phosphate + H(+)</text>
        <dbReference type="Rhea" id="RHEA:23584"/>
        <dbReference type="ChEBI" id="CHEBI:15378"/>
        <dbReference type="ChEBI" id="CHEBI:17839"/>
        <dbReference type="ChEBI" id="CHEBI:29985"/>
        <dbReference type="ChEBI" id="CHEBI:30616"/>
        <dbReference type="ChEBI" id="CHEBI:43474"/>
        <dbReference type="ChEBI" id="CHEBI:57451"/>
        <dbReference type="ChEBI" id="CHEBI:456216"/>
        <dbReference type="EC" id="6.3.2.12"/>
    </reaction>
</comment>
<evidence type="ECO:0000256" key="12">
    <source>
        <dbReference type="ARBA" id="ARBA00022840"/>
    </source>
</evidence>
<evidence type="ECO:0000256" key="11">
    <source>
        <dbReference type="ARBA" id="ARBA00022741"/>
    </source>
</evidence>
<protein>
    <recommendedName>
        <fullName evidence="8">Dihydrofolate synthase/folylpolyglutamate synthase</fullName>
        <ecNumber evidence="6">6.3.2.12</ecNumber>
        <ecNumber evidence="7">6.3.2.17</ecNumber>
    </recommendedName>
    <alternativeName>
        <fullName evidence="17">Folylpoly-gamma-glutamate synthetase-dihydrofolate synthetase</fullName>
    </alternativeName>
    <alternativeName>
        <fullName evidence="15">Folylpolyglutamate synthetase</fullName>
    </alternativeName>
    <alternativeName>
        <fullName evidence="16">Tetrahydrofolylpolyglutamate synthase</fullName>
    </alternativeName>
</protein>
<dbReference type="SUPFAM" id="SSF53623">
    <property type="entry name" value="MurD-like peptide ligases, catalytic domain"/>
    <property type="match status" value="1"/>
</dbReference>
<keyword evidence="10" id="KW-0479">Metal-binding</keyword>
<comment type="catalytic activity">
    <reaction evidence="18">
        <text>(6S)-5,6,7,8-tetrahydrofolyl-(gamma-L-Glu)(n) + L-glutamate + ATP = (6S)-5,6,7,8-tetrahydrofolyl-(gamma-L-Glu)(n+1) + ADP + phosphate + H(+)</text>
        <dbReference type="Rhea" id="RHEA:10580"/>
        <dbReference type="Rhea" id="RHEA-COMP:14738"/>
        <dbReference type="Rhea" id="RHEA-COMP:14740"/>
        <dbReference type="ChEBI" id="CHEBI:15378"/>
        <dbReference type="ChEBI" id="CHEBI:29985"/>
        <dbReference type="ChEBI" id="CHEBI:30616"/>
        <dbReference type="ChEBI" id="CHEBI:43474"/>
        <dbReference type="ChEBI" id="CHEBI:141005"/>
        <dbReference type="ChEBI" id="CHEBI:456216"/>
        <dbReference type="EC" id="6.3.2.17"/>
    </reaction>
</comment>
<dbReference type="AlphaFoldDB" id="A0A6V8NAR9"/>
<dbReference type="GO" id="GO:0004326">
    <property type="term" value="F:tetrahydrofolylpolyglutamate synthase activity"/>
    <property type="evidence" value="ECO:0007669"/>
    <property type="project" value="UniProtKB-EC"/>
</dbReference>
<reference evidence="26" key="1">
    <citation type="submission" date="2020-06" db="EMBL/GenBank/DDBJ databases">
        <title>Draft genomic sequecing of Geomonas sp. Red745.</title>
        <authorList>
            <person name="Itoh H."/>
            <person name="Xu Z.X."/>
            <person name="Ushijima N."/>
            <person name="Masuda Y."/>
            <person name="Shiratori Y."/>
            <person name="Senoo K."/>
        </authorList>
    </citation>
    <scope>NUCLEOTIDE SEQUENCE [LARGE SCALE GENOMIC DNA]</scope>
    <source>
        <strain evidence="26">Red745</strain>
    </source>
</reference>
<dbReference type="Pfam" id="PF08245">
    <property type="entry name" value="Mur_ligase_M"/>
    <property type="match status" value="1"/>
</dbReference>
<evidence type="ECO:0000256" key="2">
    <source>
        <dbReference type="ARBA" id="ARBA00002714"/>
    </source>
</evidence>
<keyword evidence="11 22" id="KW-0547">Nucleotide-binding</keyword>
<organism evidence="25 26">
    <name type="scientific">Geomonas limicola</name>
    <dbReference type="NCBI Taxonomy" id="2740186"/>
    <lineage>
        <taxon>Bacteria</taxon>
        <taxon>Pseudomonadati</taxon>
        <taxon>Thermodesulfobacteriota</taxon>
        <taxon>Desulfuromonadia</taxon>
        <taxon>Geobacterales</taxon>
        <taxon>Geobacteraceae</taxon>
        <taxon>Geomonas</taxon>
    </lineage>
</organism>
<evidence type="ECO:0000256" key="10">
    <source>
        <dbReference type="ARBA" id="ARBA00022723"/>
    </source>
</evidence>
<evidence type="ECO:0000256" key="16">
    <source>
        <dbReference type="ARBA" id="ARBA00030592"/>
    </source>
</evidence>
<dbReference type="SUPFAM" id="SSF53244">
    <property type="entry name" value="MurD-like peptide ligases, peptide-binding domain"/>
    <property type="match status" value="1"/>
</dbReference>
<evidence type="ECO:0000256" key="6">
    <source>
        <dbReference type="ARBA" id="ARBA00013023"/>
    </source>
</evidence>
<comment type="pathway">
    <text evidence="4">Cofactor biosynthesis; tetrahydrofolylpolyglutamate biosynthesis.</text>
</comment>
<evidence type="ECO:0000256" key="13">
    <source>
        <dbReference type="ARBA" id="ARBA00022842"/>
    </source>
</evidence>
<dbReference type="EC" id="6.3.2.17" evidence="7"/>
<dbReference type="PANTHER" id="PTHR11136">
    <property type="entry name" value="FOLYLPOLYGLUTAMATE SYNTHASE-RELATED"/>
    <property type="match status" value="1"/>
</dbReference>
<comment type="catalytic activity">
    <reaction evidence="19">
        <text>10-formyltetrahydrofolyl-(gamma-L-Glu)(n) + L-glutamate + ATP = 10-formyltetrahydrofolyl-(gamma-L-Glu)(n+1) + ADP + phosphate + H(+)</text>
        <dbReference type="Rhea" id="RHEA:51904"/>
        <dbReference type="Rhea" id="RHEA-COMP:13088"/>
        <dbReference type="Rhea" id="RHEA-COMP:14300"/>
        <dbReference type="ChEBI" id="CHEBI:15378"/>
        <dbReference type="ChEBI" id="CHEBI:29985"/>
        <dbReference type="ChEBI" id="CHEBI:30616"/>
        <dbReference type="ChEBI" id="CHEBI:43474"/>
        <dbReference type="ChEBI" id="CHEBI:134413"/>
        <dbReference type="ChEBI" id="CHEBI:456216"/>
        <dbReference type="EC" id="6.3.2.17"/>
    </reaction>
</comment>
<evidence type="ECO:0000256" key="5">
    <source>
        <dbReference type="ARBA" id="ARBA00008276"/>
    </source>
</evidence>
<dbReference type="EC" id="6.3.2.12" evidence="6"/>
<keyword evidence="9 22" id="KW-0436">Ligase</keyword>
<feature type="domain" description="Mur ligase central" evidence="24">
    <location>
        <begin position="44"/>
        <end position="258"/>
    </location>
</feature>
<proteinExistence type="inferred from homology"/>
<evidence type="ECO:0000256" key="4">
    <source>
        <dbReference type="ARBA" id="ARBA00005150"/>
    </source>
</evidence>
<evidence type="ECO:0000256" key="8">
    <source>
        <dbReference type="ARBA" id="ARBA00019357"/>
    </source>
</evidence>
<evidence type="ECO:0000256" key="15">
    <source>
        <dbReference type="ARBA" id="ARBA00030048"/>
    </source>
</evidence>
<dbReference type="PANTHER" id="PTHR11136:SF0">
    <property type="entry name" value="DIHYDROFOLATE SYNTHETASE-RELATED"/>
    <property type="match status" value="1"/>
</dbReference>
<keyword evidence="12 22" id="KW-0067">ATP-binding</keyword>
<comment type="cofactor">
    <cofactor evidence="1">
        <name>Mg(2+)</name>
        <dbReference type="ChEBI" id="CHEBI:18420"/>
    </cofactor>
</comment>
<keyword evidence="26" id="KW-1185">Reference proteome</keyword>
<evidence type="ECO:0000256" key="1">
    <source>
        <dbReference type="ARBA" id="ARBA00001946"/>
    </source>
</evidence>
<comment type="similarity">
    <text evidence="5 22">Belongs to the folylpolyglutamate synthase family.</text>
</comment>
<accession>A0A6V8NAR9</accession>
<evidence type="ECO:0000256" key="3">
    <source>
        <dbReference type="ARBA" id="ARBA00004799"/>
    </source>
</evidence>
<dbReference type="GO" id="GO:0008841">
    <property type="term" value="F:dihydrofolate synthase activity"/>
    <property type="evidence" value="ECO:0007669"/>
    <property type="project" value="UniProtKB-EC"/>
</dbReference>
<dbReference type="GO" id="GO:0005737">
    <property type="term" value="C:cytoplasm"/>
    <property type="evidence" value="ECO:0007669"/>
    <property type="project" value="TreeGrafter"/>
</dbReference>
<dbReference type="Proteomes" id="UP000587586">
    <property type="component" value="Unassembled WGS sequence"/>
</dbReference>
<comment type="pathway">
    <text evidence="3">Cofactor biosynthesis; tetrahydrofolate biosynthesis; 7,8-dihydrofolate from 2-amino-4-hydroxy-6-hydroxymethyl-7,8-dihydropteridine diphosphate and 4-aminobenzoate: step 2/2.</text>
</comment>
<dbReference type="GO" id="GO:0046654">
    <property type="term" value="P:tetrahydrofolate biosynthetic process"/>
    <property type="evidence" value="ECO:0007669"/>
    <property type="project" value="UniProtKB-UniPathway"/>
</dbReference>
<dbReference type="GO" id="GO:0046872">
    <property type="term" value="F:metal ion binding"/>
    <property type="evidence" value="ECO:0007669"/>
    <property type="project" value="UniProtKB-KW"/>
</dbReference>
<evidence type="ECO:0000256" key="20">
    <source>
        <dbReference type="ARBA" id="ARBA00049035"/>
    </source>
</evidence>
<dbReference type="PIRSF" id="PIRSF001563">
    <property type="entry name" value="Folylpolyglu_synth"/>
    <property type="match status" value="1"/>
</dbReference>
<evidence type="ECO:0000256" key="9">
    <source>
        <dbReference type="ARBA" id="ARBA00022598"/>
    </source>
</evidence>
<dbReference type="Gene3D" id="3.90.190.20">
    <property type="entry name" value="Mur ligase, C-terminal domain"/>
    <property type="match status" value="1"/>
</dbReference>
<evidence type="ECO:0000256" key="21">
    <source>
        <dbReference type="ARBA" id="ARBA00049161"/>
    </source>
</evidence>
<dbReference type="GO" id="GO:0046656">
    <property type="term" value="P:folic acid biosynthetic process"/>
    <property type="evidence" value="ECO:0007669"/>
    <property type="project" value="UniProtKB-KW"/>
</dbReference>
<dbReference type="EMBL" id="BLXZ01000003">
    <property type="protein sequence ID" value="GFO68319.1"/>
    <property type="molecule type" value="Genomic_DNA"/>
</dbReference>
<dbReference type="Pfam" id="PF02875">
    <property type="entry name" value="Mur_ligase_C"/>
    <property type="match status" value="1"/>
</dbReference>